<keyword evidence="3" id="KW-1185">Reference proteome</keyword>
<organism evidence="2 3">
    <name type="scientific">Vibrio thalassae</name>
    <dbReference type="NCBI Taxonomy" id="1243014"/>
    <lineage>
        <taxon>Bacteria</taxon>
        <taxon>Pseudomonadati</taxon>
        <taxon>Pseudomonadota</taxon>
        <taxon>Gammaproteobacteria</taxon>
        <taxon>Vibrionales</taxon>
        <taxon>Vibrionaceae</taxon>
        <taxon>Vibrio</taxon>
    </lineage>
</organism>
<keyword evidence="1" id="KW-0472">Membrane</keyword>
<evidence type="ECO:0000313" key="3">
    <source>
        <dbReference type="Proteomes" id="UP000219336"/>
    </source>
</evidence>
<name>A0A240ENR3_9VIBR</name>
<evidence type="ECO:0000313" key="2">
    <source>
        <dbReference type="EMBL" id="SNX49620.1"/>
    </source>
</evidence>
<feature type="transmembrane region" description="Helical" evidence="1">
    <location>
        <begin position="12"/>
        <end position="31"/>
    </location>
</feature>
<dbReference type="Proteomes" id="UP000219336">
    <property type="component" value="Unassembled WGS sequence"/>
</dbReference>
<accession>A0A240ENR3</accession>
<proteinExistence type="predicted"/>
<sequence length="33" mass="3725">MEIFQQQHEAIAFIGLAVAFVCGFSAVFWQAHQ</sequence>
<keyword evidence="1" id="KW-0812">Transmembrane</keyword>
<dbReference type="AlphaFoldDB" id="A0A240ENR3"/>
<dbReference type="EMBL" id="OANU01000064">
    <property type="protein sequence ID" value="SNX49620.1"/>
    <property type="molecule type" value="Genomic_DNA"/>
</dbReference>
<keyword evidence="1" id="KW-1133">Transmembrane helix</keyword>
<reference evidence="3" key="1">
    <citation type="submission" date="2016-06" db="EMBL/GenBank/DDBJ databases">
        <authorList>
            <person name="Rodrigo-Torres L."/>
            <person name="Arahal R.D."/>
            <person name="Lucena T."/>
        </authorList>
    </citation>
    <scope>NUCLEOTIDE SEQUENCE [LARGE SCALE GENOMIC DNA]</scope>
    <source>
        <strain evidence="3">CECT8203</strain>
    </source>
</reference>
<gene>
    <name evidence="2" type="ORF">VTH8203_03268</name>
</gene>
<protein>
    <submittedName>
        <fullName evidence="2">Uncharacterized protein</fullName>
    </submittedName>
</protein>
<evidence type="ECO:0000256" key="1">
    <source>
        <dbReference type="SAM" id="Phobius"/>
    </source>
</evidence>